<organism evidence="1 2">
    <name type="scientific">Pinctada imbricata</name>
    <name type="common">Atlantic pearl-oyster</name>
    <name type="synonym">Pinctada martensii</name>
    <dbReference type="NCBI Taxonomy" id="66713"/>
    <lineage>
        <taxon>Eukaryota</taxon>
        <taxon>Metazoa</taxon>
        <taxon>Spiralia</taxon>
        <taxon>Lophotrochozoa</taxon>
        <taxon>Mollusca</taxon>
        <taxon>Bivalvia</taxon>
        <taxon>Autobranchia</taxon>
        <taxon>Pteriomorphia</taxon>
        <taxon>Pterioida</taxon>
        <taxon>Pterioidea</taxon>
        <taxon>Pteriidae</taxon>
        <taxon>Pinctada</taxon>
    </lineage>
</organism>
<gene>
    <name evidence="1" type="ORF">FSP39_002197</name>
</gene>
<dbReference type="Proteomes" id="UP001186944">
    <property type="component" value="Unassembled WGS sequence"/>
</dbReference>
<sequence>MSREMLLFKRETKELHLPTIVALWLVLNHSYLMTGATCEMQQEEKFGFHTFSGQSALQRYKTDIELRPLDSEPITYEDKVLSRSHIFRKRSSVADHVFQKYKKYSA</sequence>
<evidence type="ECO:0000313" key="2">
    <source>
        <dbReference type="Proteomes" id="UP001186944"/>
    </source>
</evidence>
<comment type="caution">
    <text evidence="1">The sequence shown here is derived from an EMBL/GenBank/DDBJ whole genome shotgun (WGS) entry which is preliminary data.</text>
</comment>
<proteinExistence type="predicted"/>
<keyword evidence="2" id="KW-1185">Reference proteome</keyword>
<name>A0AA89BVS0_PINIB</name>
<evidence type="ECO:0000313" key="1">
    <source>
        <dbReference type="EMBL" id="KAK3089263.1"/>
    </source>
</evidence>
<dbReference type="EMBL" id="VSWD01000010">
    <property type="protein sequence ID" value="KAK3089263.1"/>
    <property type="molecule type" value="Genomic_DNA"/>
</dbReference>
<reference evidence="1" key="1">
    <citation type="submission" date="2019-08" db="EMBL/GenBank/DDBJ databases">
        <title>The improved chromosome-level genome for the pearl oyster Pinctada fucata martensii using PacBio sequencing and Hi-C.</title>
        <authorList>
            <person name="Zheng Z."/>
        </authorList>
    </citation>
    <scope>NUCLEOTIDE SEQUENCE</scope>
    <source>
        <strain evidence="1">ZZ-2019</strain>
        <tissue evidence="1">Adductor muscle</tissue>
    </source>
</reference>
<dbReference type="AlphaFoldDB" id="A0AA89BVS0"/>
<protein>
    <submittedName>
        <fullName evidence="1">Uncharacterized protein</fullName>
    </submittedName>
</protein>
<accession>A0AA89BVS0</accession>